<dbReference type="RefSeq" id="XP_008603925.1">
    <property type="nucleotide sequence ID" value="XM_008605703.1"/>
</dbReference>
<dbReference type="STRING" id="1156394.T0SI59"/>
<dbReference type="EMBL" id="JH767132">
    <property type="protein sequence ID" value="EQC42502.1"/>
    <property type="molecule type" value="Genomic_DNA"/>
</dbReference>
<proteinExistence type="predicted"/>
<keyword evidence="2" id="KW-1185">Reference proteome</keyword>
<gene>
    <name evidence="1" type="ORF">SDRG_00235</name>
</gene>
<dbReference type="OrthoDB" id="79738at2759"/>
<dbReference type="AlphaFoldDB" id="T0SI59"/>
<dbReference type="GeneID" id="19940962"/>
<dbReference type="InParanoid" id="T0SI59"/>
<reference evidence="1 2" key="1">
    <citation type="submission" date="2012-04" db="EMBL/GenBank/DDBJ databases">
        <title>The Genome Sequence of Saprolegnia declina VS20.</title>
        <authorList>
            <consortium name="The Broad Institute Genome Sequencing Platform"/>
            <person name="Russ C."/>
            <person name="Nusbaum C."/>
            <person name="Tyler B."/>
            <person name="van West P."/>
            <person name="Dieguez-Uribeondo J."/>
            <person name="de Bruijn I."/>
            <person name="Tripathy S."/>
            <person name="Jiang R."/>
            <person name="Young S.K."/>
            <person name="Zeng Q."/>
            <person name="Gargeya S."/>
            <person name="Fitzgerald M."/>
            <person name="Haas B."/>
            <person name="Abouelleil A."/>
            <person name="Alvarado L."/>
            <person name="Arachchi H.M."/>
            <person name="Berlin A."/>
            <person name="Chapman S.B."/>
            <person name="Goldberg J."/>
            <person name="Griggs A."/>
            <person name="Gujja S."/>
            <person name="Hansen M."/>
            <person name="Howarth C."/>
            <person name="Imamovic A."/>
            <person name="Larimer J."/>
            <person name="McCowen C."/>
            <person name="Montmayeur A."/>
            <person name="Murphy C."/>
            <person name="Neiman D."/>
            <person name="Pearson M."/>
            <person name="Priest M."/>
            <person name="Roberts A."/>
            <person name="Saif S."/>
            <person name="Shea T."/>
            <person name="Sisk P."/>
            <person name="Sykes S."/>
            <person name="Wortman J."/>
            <person name="Nusbaum C."/>
            <person name="Birren B."/>
        </authorList>
    </citation>
    <scope>NUCLEOTIDE SEQUENCE [LARGE SCALE GENOMIC DNA]</scope>
    <source>
        <strain evidence="1 2">VS20</strain>
    </source>
</reference>
<name>T0SI59_SAPDV</name>
<evidence type="ECO:0000313" key="2">
    <source>
        <dbReference type="Proteomes" id="UP000030762"/>
    </source>
</evidence>
<dbReference type="OMA" id="MDACADY"/>
<evidence type="ECO:0000313" key="1">
    <source>
        <dbReference type="EMBL" id="EQC42502.1"/>
    </source>
</evidence>
<sequence>MARQHAHHISRGSLQGGTRKTFFDGGLTACRIEWQWLCKNEVHPPAGPLELTAKVDSFLLCLAPRVADRRRRRAAVDARACGTAGATASEAIGRRTSRRARRLASRICTTSRGLDLPHAYMHVRMCYEVLRNMYMDEPLVAVFNGAESTQPPSSADIMARVQSFPAHSWYHAAKDGDTRERDRDDCVYDPRIHHTFTNTFVGDDMPALPPGETHIAIGFVDLSYLTSVALTSADSSNPAHWVGIEGSIYCVAKTRVILAMLLGKASVDAILQVRYSSCWLQSTLTAFQAGVAPVLLDSDHLTSSVRDLLTHWQACVPSVETARNEWKRKLDNQSLCASATFASPNDRMSALEYALTGQLLGADVGSVTMSGVPSSHPSSRACMESIFHAVDVDAFLSLHVTSRAPGRTLMDACADYLRSRIARLQHHLVSGFVVVEIWPPTTLRARDTLELQLIKAYEPHSISWGNVGDYMSQASFHAMAKACSHSNRSKAPTLHSCYFMNWPRLTKGAMLLDNRMDDAMQRLLDATRDEIAALYMSRPGYACLGSPRQDLLTTILVHGLAKTYASKCVEQFPKYGAHVLKHGMRPYNCLAYANVSLFFDWQFAL</sequence>
<protein>
    <submittedName>
        <fullName evidence="1">Uncharacterized protein</fullName>
    </submittedName>
</protein>
<organism evidence="1 2">
    <name type="scientific">Saprolegnia diclina (strain VS20)</name>
    <dbReference type="NCBI Taxonomy" id="1156394"/>
    <lineage>
        <taxon>Eukaryota</taxon>
        <taxon>Sar</taxon>
        <taxon>Stramenopiles</taxon>
        <taxon>Oomycota</taxon>
        <taxon>Saprolegniomycetes</taxon>
        <taxon>Saprolegniales</taxon>
        <taxon>Saprolegniaceae</taxon>
        <taxon>Saprolegnia</taxon>
    </lineage>
</organism>
<dbReference type="VEuPathDB" id="FungiDB:SDRG_00235"/>
<dbReference type="eggNOG" id="ENOG502S6DD">
    <property type="taxonomic scope" value="Eukaryota"/>
</dbReference>
<accession>T0SI59</accession>
<dbReference type="Proteomes" id="UP000030762">
    <property type="component" value="Unassembled WGS sequence"/>
</dbReference>